<dbReference type="PANTHER" id="PTHR13800">
    <property type="entry name" value="TRANSIENT RECEPTOR POTENTIAL CATION CHANNEL, SUBFAMILY M, MEMBER 6"/>
    <property type="match status" value="1"/>
</dbReference>
<dbReference type="SUPFAM" id="SSF53098">
    <property type="entry name" value="Ribonuclease H-like"/>
    <property type="match status" value="1"/>
</dbReference>
<evidence type="ECO:0000313" key="3">
    <source>
        <dbReference type="EMBL" id="KAH8024833.1"/>
    </source>
</evidence>
<evidence type="ECO:0000313" key="4">
    <source>
        <dbReference type="Proteomes" id="UP000821866"/>
    </source>
</evidence>
<keyword evidence="2" id="KW-0812">Transmembrane</keyword>
<organism evidence="3 4">
    <name type="scientific">Rhipicephalus microplus</name>
    <name type="common">Cattle tick</name>
    <name type="synonym">Boophilus microplus</name>
    <dbReference type="NCBI Taxonomy" id="6941"/>
    <lineage>
        <taxon>Eukaryota</taxon>
        <taxon>Metazoa</taxon>
        <taxon>Ecdysozoa</taxon>
        <taxon>Arthropoda</taxon>
        <taxon>Chelicerata</taxon>
        <taxon>Arachnida</taxon>
        <taxon>Acari</taxon>
        <taxon>Parasitiformes</taxon>
        <taxon>Ixodida</taxon>
        <taxon>Ixodoidea</taxon>
        <taxon>Ixodidae</taxon>
        <taxon>Rhipicephalinae</taxon>
        <taxon>Rhipicephalus</taxon>
        <taxon>Boophilus</taxon>
    </lineage>
</organism>
<keyword evidence="2" id="KW-1133">Transmembrane helix</keyword>
<dbReference type="GO" id="GO:0030001">
    <property type="term" value="P:metal ion transport"/>
    <property type="evidence" value="ECO:0007669"/>
    <property type="project" value="TreeGrafter"/>
</dbReference>
<reference evidence="3" key="1">
    <citation type="journal article" date="2020" name="Cell">
        <title>Large-Scale Comparative Analyses of Tick Genomes Elucidate Their Genetic Diversity and Vector Capacities.</title>
        <authorList>
            <consortium name="Tick Genome and Microbiome Consortium (TIGMIC)"/>
            <person name="Jia N."/>
            <person name="Wang J."/>
            <person name="Shi W."/>
            <person name="Du L."/>
            <person name="Sun Y."/>
            <person name="Zhan W."/>
            <person name="Jiang J.F."/>
            <person name="Wang Q."/>
            <person name="Zhang B."/>
            <person name="Ji P."/>
            <person name="Bell-Sakyi L."/>
            <person name="Cui X.M."/>
            <person name="Yuan T.T."/>
            <person name="Jiang B.G."/>
            <person name="Yang W.F."/>
            <person name="Lam T.T."/>
            <person name="Chang Q.C."/>
            <person name="Ding S.J."/>
            <person name="Wang X.J."/>
            <person name="Zhu J.G."/>
            <person name="Ruan X.D."/>
            <person name="Zhao L."/>
            <person name="Wei J.T."/>
            <person name="Ye R.Z."/>
            <person name="Que T.C."/>
            <person name="Du C.H."/>
            <person name="Zhou Y.H."/>
            <person name="Cheng J.X."/>
            <person name="Dai P.F."/>
            <person name="Guo W.B."/>
            <person name="Han X.H."/>
            <person name="Huang E.J."/>
            <person name="Li L.F."/>
            <person name="Wei W."/>
            <person name="Gao Y.C."/>
            <person name="Liu J.Z."/>
            <person name="Shao H.Z."/>
            <person name="Wang X."/>
            <person name="Wang C.C."/>
            <person name="Yang T.C."/>
            <person name="Huo Q.B."/>
            <person name="Li W."/>
            <person name="Chen H.Y."/>
            <person name="Chen S.E."/>
            <person name="Zhou L.G."/>
            <person name="Ni X.B."/>
            <person name="Tian J.H."/>
            <person name="Sheng Y."/>
            <person name="Liu T."/>
            <person name="Pan Y.S."/>
            <person name="Xia L.Y."/>
            <person name="Li J."/>
            <person name="Zhao F."/>
            <person name="Cao W.C."/>
        </authorList>
    </citation>
    <scope>NUCLEOTIDE SEQUENCE</scope>
    <source>
        <strain evidence="3">Rmic-2018</strain>
    </source>
</reference>
<reference evidence="3" key="2">
    <citation type="submission" date="2021-09" db="EMBL/GenBank/DDBJ databases">
        <authorList>
            <person name="Jia N."/>
            <person name="Wang J."/>
            <person name="Shi W."/>
            <person name="Du L."/>
            <person name="Sun Y."/>
            <person name="Zhan W."/>
            <person name="Jiang J."/>
            <person name="Wang Q."/>
            <person name="Zhang B."/>
            <person name="Ji P."/>
            <person name="Sakyi L.B."/>
            <person name="Cui X."/>
            <person name="Yuan T."/>
            <person name="Jiang B."/>
            <person name="Yang W."/>
            <person name="Lam T.T.-Y."/>
            <person name="Chang Q."/>
            <person name="Ding S."/>
            <person name="Wang X."/>
            <person name="Zhu J."/>
            <person name="Ruan X."/>
            <person name="Zhao L."/>
            <person name="Wei J."/>
            <person name="Que T."/>
            <person name="Du C."/>
            <person name="Cheng J."/>
            <person name="Dai P."/>
            <person name="Han X."/>
            <person name="Huang E."/>
            <person name="Gao Y."/>
            <person name="Liu J."/>
            <person name="Shao H."/>
            <person name="Ye R."/>
            <person name="Li L."/>
            <person name="Wei W."/>
            <person name="Wang X."/>
            <person name="Wang C."/>
            <person name="Huo Q."/>
            <person name="Li W."/>
            <person name="Guo W."/>
            <person name="Chen H."/>
            <person name="Chen S."/>
            <person name="Zhou L."/>
            <person name="Zhou L."/>
            <person name="Ni X."/>
            <person name="Tian J."/>
            <person name="Zhou Y."/>
            <person name="Sheng Y."/>
            <person name="Liu T."/>
            <person name="Pan Y."/>
            <person name="Xia L."/>
            <person name="Li J."/>
            <person name="Zhao F."/>
            <person name="Cao W."/>
        </authorList>
    </citation>
    <scope>NUCLEOTIDE SEQUENCE</scope>
    <source>
        <strain evidence="3">Rmic-2018</strain>
        <tissue evidence="3">Larvae</tissue>
    </source>
</reference>
<dbReference type="PANTHER" id="PTHR13800:SF41">
    <property type="entry name" value="PROTEIN CED-11"/>
    <property type="match status" value="1"/>
</dbReference>
<feature type="transmembrane region" description="Helical" evidence="2">
    <location>
        <begin position="169"/>
        <end position="186"/>
    </location>
</feature>
<feature type="coiled-coil region" evidence="1">
    <location>
        <begin position="226"/>
        <end position="273"/>
    </location>
</feature>
<keyword evidence="2" id="KW-0472">Membrane</keyword>
<keyword evidence="1" id="KW-0175">Coiled coil</keyword>
<feature type="transmembrane region" description="Helical" evidence="2">
    <location>
        <begin position="108"/>
        <end position="133"/>
    </location>
</feature>
<protein>
    <submittedName>
        <fullName evidence="3">Uncharacterized protein</fullName>
    </submittedName>
</protein>
<dbReference type="VEuPathDB" id="VectorBase:LOC119170801"/>
<evidence type="ECO:0000256" key="2">
    <source>
        <dbReference type="SAM" id="Phobius"/>
    </source>
</evidence>
<dbReference type="GO" id="GO:0005261">
    <property type="term" value="F:monoatomic cation channel activity"/>
    <property type="evidence" value="ECO:0007669"/>
    <property type="project" value="TreeGrafter"/>
</dbReference>
<dbReference type="SUPFAM" id="SSF55811">
    <property type="entry name" value="Nudix"/>
    <property type="match status" value="1"/>
</dbReference>
<proteinExistence type="predicted"/>
<keyword evidence="4" id="KW-1185">Reference proteome</keyword>
<dbReference type="InterPro" id="IPR012337">
    <property type="entry name" value="RNaseH-like_sf"/>
</dbReference>
<dbReference type="InterPro" id="IPR015797">
    <property type="entry name" value="NUDIX_hydrolase-like_dom_sf"/>
</dbReference>
<comment type="caution">
    <text evidence="3">The sequence shown here is derived from an EMBL/GenBank/DDBJ whole genome shotgun (WGS) entry which is preliminary data.</text>
</comment>
<dbReference type="GO" id="GO:0005886">
    <property type="term" value="C:plasma membrane"/>
    <property type="evidence" value="ECO:0007669"/>
    <property type="project" value="TreeGrafter"/>
</dbReference>
<name>A0A9J6DS94_RHIMP</name>
<dbReference type="EMBL" id="JABSTU010000007">
    <property type="protein sequence ID" value="KAH8024833.1"/>
    <property type="molecule type" value="Genomic_DNA"/>
</dbReference>
<dbReference type="InterPro" id="IPR050927">
    <property type="entry name" value="TRPM"/>
</dbReference>
<evidence type="ECO:0000256" key="1">
    <source>
        <dbReference type="SAM" id="Coils"/>
    </source>
</evidence>
<dbReference type="AlphaFoldDB" id="A0A9J6DS94"/>
<dbReference type="Proteomes" id="UP000821866">
    <property type="component" value="Unassembled WGS sequence"/>
</dbReference>
<accession>A0A9J6DS94</accession>
<sequence>MSRASCFLWADSYCHFVVFQAPLCHERASEPAKDRRLKLLPDVDSSPFPARRKRATVVSPGSSAAASIRIGINLFLTVRGCLSFLDYRDQRKYKLIADTDYTCTNPGLWPYFFVIQFLVLLKLVLLTLLYALFSHTAQKIESASDDIWKFQRYKLVVDFMNRLCLPPPLNVFSYIIAFLQFLWRLLTCHFCRTTHQLDGHPELAKSQLRLSEKDYNYWKHLASQYSQRKSEEREFEEKKKKQLESLSYFLEDMDHQRHTLSLLKGQIQELQRTVGKSFSYLQTLKNATDRPGEPGGLLPGAVHVLSRKSPYPSTRVLRYPVPDKYVAWQVLWLEYDPVAYSRPRTDFPAHLQPHVDEDILELKLASDGGPVPSFAWNSVSTSPAGVSINRQSWIRDADGLPIIYRLDAQGMPMWQRAKVHLIGGRGLEVVLMRVFRTDHFSLPGKARHIVGHYKHSSSAQKRLDEYQKKMGKDPLRLVQDVDTRWNSQYLMLSRLLELKEAVSVELAASSSSIDGLCSAEWKEALEYLDALKLLYDATVITSADKYQSLSTQI</sequence>
<gene>
    <name evidence="3" type="ORF">HPB51_001466</name>
</gene>